<dbReference type="PANTHER" id="PTHR23080">
    <property type="entry name" value="THAP DOMAIN PROTEIN"/>
    <property type="match status" value="1"/>
</dbReference>
<keyword evidence="6" id="KW-1185">Reference proteome</keyword>
<evidence type="ECO:0000256" key="3">
    <source>
        <dbReference type="SAM" id="MobiDB-lite"/>
    </source>
</evidence>
<keyword evidence="4" id="KW-1133">Transmembrane helix</keyword>
<accession>A0A8B8C9V2</accession>
<name>A0A8B8C9V2_CRAVI</name>
<reference evidence="7" key="1">
    <citation type="submission" date="2025-08" db="UniProtKB">
        <authorList>
            <consortium name="RefSeq"/>
        </authorList>
    </citation>
    <scope>IDENTIFICATION</scope>
    <source>
        <tissue evidence="7">Whole sample</tissue>
    </source>
</reference>
<dbReference type="AlphaFoldDB" id="A0A8B8C9V2"/>
<dbReference type="RefSeq" id="XP_022311909.1">
    <property type="nucleotide sequence ID" value="XM_022456201.1"/>
</dbReference>
<dbReference type="GeneID" id="111117115"/>
<dbReference type="OrthoDB" id="6131358at2759"/>
<dbReference type="Proteomes" id="UP000694844">
    <property type="component" value="Chromosome 10"/>
</dbReference>
<gene>
    <name evidence="7" type="primary">LOC111117115</name>
</gene>
<evidence type="ECO:0000259" key="5">
    <source>
        <dbReference type="Pfam" id="PF13359"/>
    </source>
</evidence>
<feature type="transmembrane region" description="Helical" evidence="4">
    <location>
        <begin position="656"/>
        <end position="673"/>
    </location>
</feature>
<dbReference type="Pfam" id="PF13359">
    <property type="entry name" value="DDE_Tnp_4"/>
    <property type="match status" value="1"/>
</dbReference>
<evidence type="ECO:0000313" key="7">
    <source>
        <dbReference type="RefSeq" id="XP_022311909.1"/>
    </source>
</evidence>
<organism evidence="6 7">
    <name type="scientific">Crassostrea virginica</name>
    <name type="common">Eastern oyster</name>
    <dbReference type="NCBI Taxonomy" id="6565"/>
    <lineage>
        <taxon>Eukaryota</taxon>
        <taxon>Metazoa</taxon>
        <taxon>Spiralia</taxon>
        <taxon>Lophotrochozoa</taxon>
        <taxon>Mollusca</taxon>
        <taxon>Bivalvia</taxon>
        <taxon>Autobranchia</taxon>
        <taxon>Pteriomorphia</taxon>
        <taxon>Ostreida</taxon>
        <taxon>Ostreoidea</taxon>
        <taxon>Ostreidae</taxon>
        <taxon>Crassostrea</taxon>
    </lineage>
</organism>
<keyword evidence="4" id="KW-0812">Transmembrane</keyword>
<evidence type="ECO:0000256" key="4">
    <source>
        <dbReference type="SAM" id="Phobius"/>
    </source>
</evidence>
<proteinExistence type="predicted"/>
<comment type="cofactor">
    <cofactor evidence="1">
        <name>a divalent metal cation</name>
        <dbReference type="ChEBI" id="CHEBI:60240"/>
    </cofactor>
</comment>
<feature type="domain" description="DDE Tnp4" evidence="5">
    <location>
        <begin position="312"/>
        <end position="479"/>
    </location>
</feature>
<dbReference type="KEGG" id="cvn:111117115"/>
<sequence>MPRCHSTGPKAYKCFNCPNRTRPRDRYPIPKKVKALLLKRTGRTPSKTDSLCNRCRHQYQSLQRENVPSSSITTSSSSVPAAFSPPSVTLPFPSTLRGHSYCCICKRPGPKLVVVPVDVRHRIFVTHEIIIPAGSRCCPNHLQQKIEDMNPISSSTCLNRQSIVQLLKFLRCEVLRSERTRLNFESPSQLTDRDYKDLLGLSRESFEDMLQYIEGRVRSTPARTTRTSLAIFLMKLRGGESNRVLSTLFNVSKSSIRRGIKAVRSALIDGTFVTENVGFQHITRDQVIEHHTRPLAQTLFGDSSGRQAILVLDGTYIYIKKSGNFRFQRQSFSFHKGRPLVKPMVIVSTTGYFISVLGPYFATNNDASILNHIMKSNVEDIRTWVAEDDIFVVDRGFRDSLVYLEELGIKAEIPSFMEKGEKQMTTDAANMSRLVTKIRWIVESANARIKQWKYLGHILPSSQIPFIGDFIKIVCSICNRYSKPLSSGDEEQDQELGTKMVFLSKQVNSLKQKVEEEHLDRRSVCWKEVDEVTDFPQLDEEQLRALTCGSYQLRLAPSYTQEHINGECSIHVHNEDQGLLRIRMQSRHVSSKTYQLWIKYEAGSILAWYCKCRAGSRVVGMCAHVASIVWFLGYARHNRVEGRMGVRDWGSFWRMLLQWTSLTVTVIALWVPLKSDMLRYM</sequence>
<keyword evidence="2" id="KW-0479">Metal-binding</keyword>
<evidence type="ECO:0000313" key="6">
    <source>
        <dbReference type="Proteomes" id="UP000694844"/>
    </source>
</evidence>
<dbReference type="InterPro" id="IPR027806">
    <property type="entry name" value="HARBI1_dom"/>
</dbReference>
<evidence type="ECO:0000256" key="2">
    <source>
        <dbReference type="ARBA" id="ARBA00022723"/>
    </source>
</evidence>
<protein>
    <submittedName>
        <fullName evidence="7">Uncharacterized protein LOC111117115</fullName>
    </submittedName>
</protein>
<evidence type="ECO:0000256" key="1">
    <source>
        <dbReference type="ARBA" id="ARBA00001968"/>
    </source>
</evidence>
<keyword evidence="4" id="KW-0472">Membrane</keyword>
<feature type="region of interest" description="Disordered" evidence="3">
    <location>
        <begin position="62"/>
        <end position="81"/>
    </location>
</feature>
<dbReference type="GO" id="GO:0046872">
    <property type="term" value="F:metal ion binding"/>
    <property type="evidence" value="ECO:0007669"/>
    <property type="project" value="UniProtKB-KW"/>
</dbReference>
<feature type="compositionally biased region" description="Low complexity" evidence="3">
    <location>
        <begin position="69"/>
        <end position="81"/>
    </location>
</feature>